<name>A0A9P1GJA4_9DINO</name>
<dbReference type="Gene3D" id="3.40.50.11350">
    <property type="match status" value="1"/>
</dbReference>
<organism evidence="4">
    <name type="scientific">Cladocopium goreaui</name>
    <dbReference type="NCBI Taxonomy" id="2562237"/>
    <lineage>
        <taxon>Eukaryota</taxon>
        <taxon>Sar</taxon>
        <taxon>Alveolata</taxon>
        <taxon>Dinophyceae</taxon>
        <taxon>Suessiales</taxon>
        <taxon>Symbiodiniaceae</taxon>
        <taxon>Cladocopium</taxon>
    </lineage>
</organism>
<dbReference type="Proteomes" id="UP001152797">
    <property type="component" value="Unassembled WGS sequence"/>
</dbReference>
<reference evidence="4" key="1">
    <citation type="submission" date="2022-10" db="EMBL/GenBank/DDBJ databases">
        <authorList>
            <person name="Chen Y."/>
            <person name="Dougan E. K."/>
            <person name="Chan C."/>
            <person name="Rhodes N."/>
            <person name="Thang M."/>
        </authorList>
    </citation>
    <scope>NUCLEOTIDE SEQUENCE</scope>
</reference>
<dbReference type="InterPro" id="IPR012337">
    <property type="entry name" value="RNaseH-like_sf"/>
</dbReference>
<dbReference type="InterPro" id="IPR036397">
    <property type="entry name" value="RNaseH_sf"/>
</dbReference>
<sequence>MMVDLPAALGNILQSLHDSVILAKVLGRVLLLPPFLGDQPAIDLLHLAEAFGIDIIVAKAFGSNSPFACLCPRLQRRQRALARERWHLHCIGAVRLSRSQLLKLATTLRAHHLRDPVLIQKILMAAQEFPIRTSQSRHAPMLGIQSGIGINRRDKQIVVGHRKEAPVAPTTQLGATDTDDVELILAVKEQYPDISKAPSRIQSAVAKAEKKKVKQLQTGLQKTSKEVGIAGKELQALREAQSKHRERWIKHLQESVQSWEQQLKLYTEQQANYNNLIKKATQELNTARQTLEVLNKKAAGSEEIDEVDADAEDQKTVDAEAQALVQQVQTILQSCAKVVAKEETMEISDSEEAVPPGQPAKRQRSLDTFAALGRALLLQGEVDCISGTGFLTTEPIREVCNDEDVLDIVTLMARAPRRHDVSGSSADENLDSDVETHTPTSPASYGGERMWRSVQIYDMRANHARGRTQVHPPEAFFAEARRLLGYTHHEVANIFDINPAPQDLSAVHVSPLLLIRHDDIPFGDNRRAVLIDVELHGPDPNSLIEIDRYTIFITTPTHRSHLLKIAGVTPYCTLQHDRCLVWRRGSLLPFQHHGLVDLHHGDYIRIAVPPFQQPDIPTHFAIRACQAGLTRAQLVHHFQTHGGDDDSFHTVVTNEQDDEHIADHNSLLQAGFRTIPAFLQGDSISTATISKPDGKLQCSFTEEFLQAIQIRSQMLETPVNEEQLEDVASQSLFVQQLHEIWQIAVASTPFDDEPSLKIESWYTDHYRYQRCHFTRIVRLGPDHSTWEQQLKWEWIDYIDTHHEVLFFVVHPLPEDSDASALAQVILVQNPHEFQRSIVLSIYDAAYDNGHPHSHAVVVTDRVSLQTAISIAEFQDHCPPEALQNICTLRYGNYEVTDQQPMAVRHGSALRLFINRPIEIDVTALQTIDDTSLRSTLHAALQDASSFVDWTLDSDGDTVPPDAPAETAEPWRPDWYHRLSDAFDLASLTERASEGPIAYIDTWYLNGQFALQCLHPRRVRLRSTRNAWERSICDAWLDHTDRRYPFALHFVDPQPPASDNNVIGHLIVVQLPNPNSAAILISAALPDLCGDQYQHLAVYTRDQLSHASAIGIALPPAISVGHDITVRRGRLLFPAEGAPRIGDGDNIVIEGSPCNITEDEDDPSLLQLSLTPSLEIDAALSDFRHFTHIPAFLQDLPKLQCKIDGDSSEPPVFEREVDPTHHPATAFDPRRLPTGLNDLFEQFQTDAATALEEEGPIGYVDTWFLHGTQAYVTEHSRVLRLDRFAAELEAALRDLWSDLIDRTQPVRFHWVTPVPLEVPARARIGHLLLTQNVPPALTPVHISIRFEGRRRTALNFAAALLETPVRFLPTRDLLQLARLCLSRRCLLRFREVVWQLTTAINVPAGAGLEFLLDLPSDRLGDDHVVEPQPLPVETEHVEPLPPAHPPLHAQPRSIQELHDLWLDRAIDGPAGLEQLLIVETWYVEGGYIRHNDEQRDVILGEDYWEWEPALQRRWADMINPDQPVDYTIVAPTPPTAATPIEIHIILYQQVRDFDCPNLVTTYDNGVLRGKPYTAAMILPRAVRREDIIMCTGKTFFCPPHLPTAVCTCWHGGTELLPLQRFPNQRGNSFLLIVNRHLPSDLWEDKSDEDLPHDETAASSFLQLSAAITTAGFEERLTAGSVAHVQRPSDPSPSGPDKTGQKVDFHEPIQRFEVFDSHFFLADFAVSCIGPWHPAYAWVQTWWDFLTPCDSVWIYYDGSYRPNHEQGSASAAAAAFLHIKGQWVFAGAISTKLPFVQDSYSSEHFASAIGLKLAYDILKIHESIGVEIPPIHFCFDSLTVGHQTSGLWNCFKHPILGHVLRNIHRLIETRFGAEISHWHVRGHSGHAGNELVDSLANAAHELDPTPEAAWLRTLSTASFRDASDWFWILFDTSLSDRWEGHCLCFPTPNSHPTGDEFPLNRTIVAPDTTQHAVQVQLRLATCNVLSLCGQRDERECGINGPARQQMILQQAAQEKINIFALQETRLRKLHQLYSEDYILFRHPANAQGHFGIVVGFAKKLPYAVASAGTATPQTPHFFRDADFSLIYSDPRVLIVRVSTAILKCIVVAGHAPHTGRSLSEIQEWWQALSAHVPSKYAGWPLVLLADANASVGHDISAHISDFQAGPQEQKSEPFETFICAHDLWLPSTFQEYQTGPGVTWTHSSGSQRRIDFVGLPRSWSLSSCRAWVSEIIDPSITKSDHFAACVGVTFQTTYSEKPVFRPQKSIVLEDGKSLDLAALAAAPEVPLETNVHSHAAHLQTCLLDALGSQQEPRARRPNKKTMSDSTWVLVQRKRHQRSQLAQTHKLQRKTRLELCFTLWRHQKQGVDEDIRAEYDRLLALQDKLIAQALDAFRALGRQVTTALRCDDARFFQSLAAEGADLLSPWDVKQFWQVLRRSIPRFRQRRQHLSPARIEALEDQITPHLSQLELGQQISPEELLRQCHCRQVEAMRFLEDATIPAIALPSLTCFEASVRATQPGRSTGLDPLPSCLHHDQAPVIAKFYYALLLKMHLWCVEPLQFKGGVMTLIPKKGDLSKAMNYRGILLLASIAKRAHSLMRGNLMKVLSPQRAEGQLGGFANQMVQFGFHSVMTWTHILEQHGVSTAVFYLDLASAFHHLVRELVLGVACDKDFETIITTLQHAGHPIEAGHAGHELVSILERLGCDQRLLRLLRDVHTDTWFTVTQQEVIRTTRGTRPGSPLADAVFHVVMAHIMTSVRNWLFQIDEFQELLQQWGLPTLTVVWADDVAIPLASASAVGLLPLVRALVRFVDEQFAKHGFTVNYDLNKTNVVVSFQGPDAPALRREFLLIDRPGMDCEVGSNKPVWLHFKNTYKHLGFTYAASQTLEVEIRQRIGQAKSAMTMLGRPILTNRHLPVHVRLRLFRVFVETRMFYGLGTWRTPPLKLLHLLRSTYVSLLKRVLRVGHQEHHSNSRIFQLADTMDIRHLLAIDRLRYARKLFRDGPDFLQRLVHLEHTHTMDSWMHGLQEDIRWLEKLAPNRFPSPQGQDLTALIDFWQHPKSPWKRTLRFALMTAKAQEYMMTDLQQLHSRFFEILRGGGAEFNPEVDILSPPSRGEIHSCACGRQFATPQGLALHRVKAHKIYAPEHHMTSGATCAHCLRFFWTSARLQQHLSYMPRGGGVNRCFQALRDAGHQGDYQVQRLTPALKGTIRFDALQAAGPQQSLRPWREEQIQILRLEIEELEAELAIPARPDNHLQAGQDLADRLTTCTRIWIDKYRGRSRAEVPTADLGDWWMRLLFTFDAQFEAWTELVFLSWGQHILPELLAQTLDGEVEFAIEEAYYELYKVLPRIEGLDRIAFKRQQIQQLEQEAVTPAQPHRPRRLGTANPGERQRTIQVVPSAFETQEEWLRGLRLVKWATLPVDRHTPIYQMLQGDVHCCIDEWAKRRNITVTILSMDTAVSVTYGNLAVQAASWTKLVDCYERGWVSATLAGTPCETFSEARFQELPPGDEGPRKAPRPLRSFERLLGLMGLSLRELAQLNVGTQFFMQGLLLLAYQTVQGGSFISEHPATPKDASRPSIWTSPWLQLMQNHPEVQLHTIPQWPFGSSVPKPTGLLALRLPRFLASIFKHADPDARRPTAVAIGRDAAGGFCTSKHKEYPPRFCAALAQAITDQLDSCMVLGHLRQVPCTDECTALHRWLVEAKEEFHWPSTCEDGNRTMTPLEVSGPRSGPFRDHFQLLQYGALPLTLGLYESPTFNEFQGVWSYERRARGDVAYEGQWWGIKYPKSVWVQSWERTLQLLAKDDGQPCVDEPFLAPDLARPVAILQAWRQHSCLEKAALKRAKTRCLVFMALVNSLHLGKHWEDHLHFFRHFRFVPEVWRAAARIEAQGGERAKSLRRPFLAIHLRPYLFRAEGLNETSIQQIFLQEVQHVFRRLRRRWGVVPDTFLASESMQENNTLRVLQLLTDLGAEVVTSEDTKPLPGGPSAGHVAIDALICTLADHFLGTSSSSLSAMIASTRFAQREGHAEVSFIPRERADLKDLEEYQLGVFPLSSSMPSKKDLSKFFLNLEAHVASSSSRNRFYCSAEALQEGREGADSDKGGMPLVNTILPFGEQRSNSLPVSRERCERRIAGPSAAVDRLTECQPWSQGIRVSGCLFRGIVSGEGSLRLQTLAVAVHWLLEHVFVVGTGHSQRRAADVETPGWTRGEKGST</sequence>
<dbReference type="EMBL" id="CAMXCT020006515">
    <property type="protein sequence ID" value="CAL1168508.1"/>
    <property type="molecule type" value="Genomic_DNA"/>
</dbReference>
<keyword evidence="1" id="KW-0175">Coiled coil</keyword>
<dbReference type="SUPFAM" id="SSF56219">
    <property type="entry name" value="DNase I-like"/>
    <property type="match status" value="1"/>
</dbReference>
<evidence type="ECO:0000256" key="1">
    <source>
        <dbReference type="SAM" id="Coils"/>
    </source>
</evidence>
<dbReference type="SUPFAM" id="SSF53098">
    <property type="entry name" value="Ribonuclease H-like"/>
    <property type="match status" value="1"/>
</dbReference>
<keyword evidence="6" id="KW-1185">Reference proteome</keyword>
<dbReference type="EMBL" id="CAMXCT030006515">
    <property type="protein sequence ID" value="CAL4802445.1"/>
    <property type="molecule type" value="Genomic_DNA"/>
</dbReference>
<dbReference type="Gene3D" id="3.30.420.10">
    <property type="entry name" value="Ribonuclease H-like superfamily/Ribonuclease H"/>
    <property type="match status" value="1"/>
</dbReference>
<dbReference type="EMBL" id="CAMXCT010006515">
    <property type="protein sequence ID" value="CAI4015133.1"/>
    <property type="molecule type" value="Genomic_DNA"/>
</dbReference>
<evidence type="ECO:0000313" key="6">
    <source>
        <dbReference type="Proteomes" id="UP001152797"/>
    </source>
</evidence>
<proteinExistence type="predicted"/>
<evidence type="ECO:0000259" key="3">
    <source>
        <dbReference type="PROSITE" id="PS50878"/>
    </source>
</evidence>
<dbReference type="GO" id="GO:0003824">
    <property type="term" value="F:catalytic activity"/>
    <property type="evidence" value="ECO:0007669"/>
    <property type="project" value="InterPro"/>
</dbReference>
<feature type="compositionally biased region" description="Basic and acidic residues" evidence="2">
    <location>
        <begin position="1211"/>
        <end position="1220"/>
    </location>
</feature>
<dbReference type="PANTHER" id="PTHR19446">
    <property type="entry name" value="REVERSE TRANSCRIPTASES"/>
    <property type="match status" value="1"/>
</dbReference>
<accession>A0A9P1GJA4</accession>
<dbReference type="Gene3D" id="3.60.10.10">
    <property type="entry name" value="Endonuclease/exonuclease/phosphatase"/>
    <property type="match status" value="1"/>
</dbReference>
<feature type="region of interest" description="Disordered" evidence="2">
    <location>
        <begin position="1206"/>
        <end position="1227"/>
    </location>
</feature>
<dbReference type="OrthoDB" id="492977at2759"/>
<dbReference type="CDD" id="cd11296">
    <property type="entry name" value="O-FucT_like"/>
    <property type="match status" value="1"/>
</dbReference>
<dbReference type="InterPro" id="IPR005135">
    <property type="entry name" value="Endo/exonuclease/phosphatase"/>
</dbReference>
<dbReference type="InterPro" id="IPR000477">
    <property type="entry name" value="RT_dom"/>
</dbReference>
<gene>
    <name evidence="4" type="ORF">C1SCF055_LOCUS39981</name>
</gene>
<feature type="coiled-coil region" evidence="1">
    <location>
        <begin position="206"/>
        <end position="297"/>
    </location>
</feature>
<dbReference type="GO" id="GO:0003676">
    <property type="term" value="F:nucleic acid binding"/>
    <property type="evidence" value="ECO:0007669"/>
    <property type="project" value="InterPro"/>
</dbReference>
<feature type="region of interest" description="Disordered" evidence="2">
    <location>
        <begin position="3365"/>
        <end position="3386"/>
    </location>
</feature>
<comment type="caution">
    <text evidence="4">The sequence shown here is derived from an EMBL/GenBank/DDBJ whole genome shotgun (WGS) entry which is preliminary data.</text>
</comment>
<dbReference type="PROSITE" id="PS50878">
    <property type="entry name" value="RT_POL"/>
    <property type="match status" value="1"/>
</dbReference>
<feature type="region of interest" description="Disordered" evidence="2">
    <location>
        <begin position="1680"/>
        <end position="1700"/>
    </location>
</feature>
<dbReference type="Pfam" id="PF03372">
    <property type="entry name" value="Exo_endo_phos"/>
    <property type="match status" value="1"/>
</dbReference>
<reference evidence="5 6" key="2">
    <citation type="submission" date="2024-05" db="EMBL/GenBank/DDBJ databases">
        <authorList>
            <person name="Chen Y."/>
            <person name="Shah S."/>
            <person name="Dougan E. K."/>
            <person name="Thang M."/>
            <person name="Chan C."/>
        </authorList>
    </citation>
    <scope>NUCLEOTIDE SEQUENCE [LARGE SCALE GENOMIC DNA]</scope>
</reference>
<protein>
    <submittedName>
        <fullName evidence="5">RNase H type-1 domain-containing protein</fullName>
    </submittedName>
</protein>
<feature type="domain" description="Reverse transcriptase" evidence="3">
    <location>
        <begin position="2547"/>
        <end position="2836"/>
    </location>
</feature>
<feature type="region of interest" description="Disordered" evidence="2">
    <location>
        <begin position="418"/>
        <end position="445"/>
    </location>
</feature>
<dbReference type="InterPro" id="IPR036691">
    <property type="entry name" value="Endo/exonu/phosph_ase_sf"/>
</dbReference>
<evidence type="ECO:0000256" key="2">
    <source>
        <dbReference type="SAM" id="MobiDB-lite"/>
    </source>
</evidence>
<evidence type="ECO:0000313" key="5">
    <source>
        <dbReference type="EMBL" id="CAL4802445.1"/>
    </source>
</evidence>
<evidence type="ECO:0000313" key="4">
    <source>
        <dbReference type="EMBL" id="CAI4015133.1"/>
    </source>
</evidence>